<organism evidence="2 3">
    <name type="scientific">Micromonospora rifamycinica</name>
    <dbReference type="NCBI Taxonomy" id="291594"/>
    <lineage>
        <taxon>Bacteria</taxon>
        <taxon>Bacillati</taxon>
        <taxon>Actinomycetota</taxon>
        <taxon>Actinomycetes</taxon>
        <taxon>Micromonosporales</taxon>
        <taxon>Micromonosporaceae</taxon>
        <taxon>Micromonospora</taxon>
    </lineage>
</organism>
<dbReference type="SUPFAM" id="SSF52540">
    <property type="entry name" value="P-loop containing nucleoside triphosphate hydrolases"/>
    <property type="match status" value="1"/>
</dbReference>
<keyword evidence="2" id="KW-0547">Nucleotide-binding</keyword>
<reference evidence="3" key="1">
    <citation type="submission" date="2016-06" db="EMBL/GenBank/DDBJ databases">
        <authorList>
            <person name="Varghese N."/>
            <person name="Submissions Spin"/>
        </authorList>
    </citation>
    <scope>NUCLEOTIDE SEQUENCE [LARGE SCALE GENOMIC DNA]</scope>
    <source>
        <strain evidence="3">DSM 44983</strain>
    </source>
</reference>
<keyword evidence="2" id="KW-0067">ATP-binding</keyword>
<dbReference type="PANTHER" id="PTHR30121">
    <property type="entry name" value="UNCHARACTERIZED PROTEIN YJGR-RELATED"/>
    <property type="match status" value="1"/>
</dbReference>
<dbReference type="OrthoDB" id="9758751at2"/>
<evidence type="ECO:0000259" key="1">
    <source>
        <dbReference type="Pfam" id="PF01935"/>
    </source>
</evidence>
<dbReference type="RefSeq" id="WP_157517414.1">
    <property type="nucleotide sequence ID" value="NZ_LRMV01000001.1"/>
</dbReference>
<dbReference type="GO" id="GO:0004386">
    <property type="term" value="F:helicase activity"/>
    <property type="evidence" value="ECO:0007669"/>
    <property type="project" value="UniProtKB-KW"/>
</dbReference>
<name>A0A1C5JAX2_9ACTN</name>
<feature type="domain" description="Helicase HerA central" evidence="1">
    <location>
        <begin position="311"/>
        <end position="400"/>
    </location>
</feature>
<protein>
    <submittedName>
        <fullName evidence="2">DNA helicase HerA, contains HAS-barrel and ATPase domains</fullName>
    </submittedName>
</protein>
<accession>A0A1C5JAX2</accession>
<dbReference type="Proteomes" id="UP000198226">
    <property type="component" value="Chromosome I"/>
</dbReference>
<evidence type="ECO:0000313" key="3">
    <source>
        <dbReference type="Proteomes" id="UP000198226"/>
    </source>
</evidence>
<dbReference type="Pfam" id="PF01935">
    <property type="entry name" value="DUF87"/>
    <property type="match status" value="1"/>
</dbReference>
<dbReference type="InterPro" id="IPR002789">
    <property type="entry name" value="HerA_central"/>
</dbReference>
<proteinExistence type="predicted"/>
<keyword evidence="2" id="KW-0378">Hydrolase</keyword>
<dbReference type="AlphaFoldDB" id="A0A1C5JAX2"/>
<evidence type="ECO:0000313" key="2">
    <source>
        <dbReference type="EMBL" id="SCG67329.1"/>
    </source>
</evidence>
<dbReference type="InterPro" id="IPR027417">
    <property type="entry name" value="P-loop_NTPase"/>
</dbReference>
<dbReference type="PANTHER" id="PTHR30121:SF6">
    <property type="entry name" value="SLR6007 PROTEIN"/>
    <property type="match status" value="1"/>
</dbReference>
<sequence length="952" mass="101955">MTGAGPLLARLAVSRVVELPRRPPSARDDAGTDVSRRQRLAGIVSAYHAGEALLLGWHRAAAAEPVEVFAAGGISGGPDPRGLTPLSLPPGALGRPYTGPDLLGKLRAVPCWTRVAGLSDGLLTDDPTLRDEDVRPTLDECLLHVWHPGFTWFVLAEPVPPAEIGTVARQVALEERQAQSKAQSPEQAIAAARLQRRHRELQQGRSTGMWRVHLLAGGDSPAAAGAVAGLLCASADLGRQPYALAPTGVTGDLDKILALDDVPDSPVLAGSPLLASLAVAPVEEVSGLRFAMRPEFDVTPETAGQGVGAVSVGAVLDRTGTPVGALELPRGSLNRHVFVCGATGAGKSQTVRHLLEGVTAHGLPWLVVEPAKAEYRQMADRIGGPRVIVVRPGDTEAPPAGFNPLRPAEGFPLQTHLDLTRALFLAAFAADEPFPQVLSAALTRCYEDLGWDLALGEARVPGHHPRYPTLGDLQRTAEVVVDQIGYGKEITDNVRGFIRVRLSSLRLGTTGRFFEGGHPLDLAGLMRHNVVFEIEDVGDDRDKAFLMGGLLIQLTEHLRVLHRRDPSLAGQGLRHLSVFEEAHRLLRRTEQPGPAAHAVELFAALLAEIRAYGEGLVIAEQIPAKLVPDVVKNTAIKIMHRLPAADDRAAVGATVNLTDRQSQFLVTLPPGTAAVFADGMDQPVLVRMPDGASRERGGRTPTAPVTAVIGRRSGTCGASCRGTACTLRDMRTAQRYLEDEPWLAVWAELGVLGHLTGWPTPALRAHRIRQLLDLPPRLRECAMSHAVDEAVAARSPVLSTRADPASVARHVLDAMAGYLDGVFVCADEELAFLARPYRWSRLADILHAASTADPSAPRHPLSTSWASVYGREIPGETVGAQAATVRRWLDDDIADPAVRRTVALGTRTPGTLERAVGGVFEAEAWAERITSVLAENFVRCHWPERYLVASHA</sequence>
<gene>
    <name evidence="2" type="ORF">GA0070623_3263</name>
</gene>
<keyword evidence="2" id="KW-0347">Helicase</keyword>
<keyword evidence="3" id="KW-1185">Reference proteome</keyword>
<dbReference type="InterPro" id="IPR051162">
    <property type="entry name" value="T4SS_component"/>
</dbReference>
<dbReference type="Gene3D" id="3.40.50.300">
    <property type="entry name" value="P-loop containing nucleotide triphosphate hydrolases"/>
    <property type="match status" value="2"/>
</dbReference>
<dbReference type="EMBL" id="LT607752">
    <property type="protein sequence ID" value="SCG67329.1"/>
    <property type="molecule type" value="Genomic_DNA"/>
</dbReference>